<evidence type="ECO:0000313" key="2">
    <source>
        <dbReference type="Proteomes" id="UP000589620"/>
    </source>
</evidence>
<gene>
    <name evidence="1" type="ORF">BJ963_003109</name>
</gene>
<dbReference type="Proteomes" id="UP000589620">
    <property type="component" value="Unassembled WGS sequence"/>
</dbReference>
<dbReference type="RefSeq" id="WP_089917051.1">
    <property type="nucleotide sequence ID" value="NZ_BAAAPX010000001.1"/>
</dbReference>
<protein>
    <submittedName>
        <fullName evidence="1">Uncharacterized protein</fullName>
    </submittedName>
</protein>
<proteinExistence type="predicted"/>
<accession>A0A852T509</accession>
<evidence type="ECO:0000313" key="1">
    <source>
        <dbReference type="EMBL" id="NYD75590.1"/>
    </source>
</evidence>
<dbReference type="EMBL" id="JACCBJ010000001">
    <property type="protein sequence ID" value="NYD75590.1"/>
    <property type="molecule type" value="Genomic_DNA"/>
</dbReference>
<sequence>MTDEFDYIHPPHPPRLREHVGLIRWTRDAEGGWVTETVTGQFAGGDSRRWLVRLYSGVELEYDLEKWAPYQPHL</sequence>
<name>A0A852T509_9MICO</name>
<reference evidence="1 2" key="1">
    <citation type="submission" date="2020-07" db="EMBL/GenBank/DDBJ databases">
        <title>Sequencing the genomes of 1000 actinobacteria strains.</title>
        <authorList>
            <person name="Klenk H.-P."/>
        </authorList>
    </citation>
    <scope>NUCLEOTIDE SEQUENCE [LARGE SCALE GENOMIC DNA]</scope>
    <source>
        <strain evidence="1 2">DSM 23871</strain>
    </source>
</reference>
<keyword evidence="2" id="KW-1185">Reference proteome</keyword>
<dbReference type="AlphaFoldDB" id="A0A852T509"/>
<comment type="caution">
    <text evidence="1">The sequence shown here is derived from an EMBL/GenBank/DDBJ whole genome shotgun (WGS) entry which is preliminary data.</text>
</comment>
<organism evidence="1 2">
    <name type="scientific">Leifsonia soli</name>
    <dbReference type="NCBI Taxonomy" id="582665"/>
    <lineage>
        <taxon>Bacteria</taxon>
        <taxon>Bacillati</taxon>
        <taxon>Actinomycetota</taxon>
        <taxon>Actinomycetes</taxon>
        <taxon>Micrococcales</taxon>
        <taxon>Microbacteriaceae</taxon>
        <taxon>Leifsonia</taxon>
    </lineage>
</organism>